<proteinExistence type="predicted"/>
<dbReference type="SUPFAM" id="SSF56300">
    <property type="entry name" value="Metallo-dependent phosphatases"/>
    <property type="match status" value="1"/>
</dbReference>
<name>A0A952ALZ0_9BACT</name>
<evidence type="ECO:0000259" key="2">
    <source>
        <dbReference type="Pfam" id="PF00149"/>
    </source>
</evidence>
<keyword evidence="3" id="KW-0269">Exonuclease</keyword>
<protein>
    <submittedName>
        <fullName evidence="3">DNA repair exonuclease</fullName>
    </submittedName>
</protein>
<dbReference type="InterPro" id="IPR050535">
    <property type="entry name" value="DNA_Repair-Maintenance_Comp"/>
</dbReference>
<reference evidence="3" key="1">
    <citation type="journal article" date="2022" name="ISME J.">
        <title>A general approach to explore prokaryotic protein glycosylation reveals the unique surface layer modulation of an anammox bacterium.</title>
        <authorList>
            <person name="Pabst M."/>
            <person name="Grouzdev D.S."/>
            <person name="Lawson C.E."/>
            <person name="Kleikamp H.B.C."/>
            <person name="de Ram C."/>
            <person name="Louwen R."/>
            <person name="Lin Y.M."/>
            <person name="Lucker S."/>
            <person name="van Loosdrecht M.C.M."/>
            <person name="Laureni M."/>
        </authorList>
    </citation>
    <scope>NUCLEOTIDE SEQUENCE</scope>
    <source>
        <strain evidence="3">BROCD043</strain>
    </source>
</reference>
<accession>A0A952ALZ0</accession>
<feature type="domain" description="Calcineurin-like phosphoesterase" evidence="2">
    <location>
        <begin position="4"/>
        <end position="131"/>
    </location>
</feature>
<comment type="caution">
    <text evidence="3">The sequence shown here is derived from an EMBL/GenBank/DDBJ whole genome shotgun (WGS) entry which is preliminary data.</text>
</comment>
<evidence type="ECO:0000313" key="3">
    <source>
        <dbReference type="EMBL" id="MBW7954013.1"/>
    </source>
</evidence>
<dbReference type="Pfam" id="PF00149">
    <property type="entry name" value="Metallophos"/>
    <property type="match status" value="1"/>
</dbReference>
<dbReference type="Proteomes" id="UP000781173">
    <property type="component" value="Unassembled WGS sequence"/>
</dbReference>
<dbReference type="InterPro" id="IPR029052">
    <property type="entry name" value="Metallo-depent_PP-like"/>
</dbReference>
<organism evidence="3 4">
    <name type="scientific">Candidatus Dojkabacteria bacterium</name>
    <dbReference type="NCBI Taxonomy" id="2099670"/>
    <lineage>
        <taxon>Bacteria</taxon>
        <taxon>Candidatus Dojkabacteria</taxon>
    </lineage>
</organism>
<keyword evidence="1" id="KW-0378">Hydrolase</keyword>
<dbReference type="AlphaFoldDB" id="A0A952ALZ0"/>
<keyword evidence="3" id="KW-0540">Nuclease</keyword>
<dbReference type="CDD" id="cd00840">
    <property type="entry name" value="MPP_Mre11_N"/>
    <property type="match status" value="1"/>
</dbReference>
<dbReference type="EMBL" id="JACFOF010000013">
    <property type="protein sequence ID" value="MBW7954013.1"/>
    <property type="molecule type" value="Genomic_DNA"/>
</dbReference>
<evidence type="ECO:0000256" key="1">
    <source>
        <dbReference type="ARBA" id="ARBA00022801"/>
    </source>
</evidence>
<dbReference type="InterPro" id="IPR041796">
    <property type="entry name" value="Mre11_N"/>
</dbReference>
<dbReference type="GO" id="GO:0004527">
    <property type="term" value="F:exonuclease activity"/>
    <property type="evidence" value="ECO:0007669"/>
    <property type="project" value="UniProtKB-KW"/>
</dbReference>
<dbReference type="InterPro" id="IPR004843">
    <property type="entry name" value="Calcineurin-like_PHP"/>
</dbReference>
<evidence type="ECO:0000313" key="4">
    <source>
        <dbReference type="Proteomes" id="UP000781173"/>
    </source>
</evidence>
<dbReference type="Gene3D" id="3.60.21.10">
    <property type="match status" value="1"/>
</dbReference>
<dbReference type="PANTHER" id="PTHR30337">
    <property type="entry name" value="COMPONENT OF ATP-DEPENDENT DSDNA EXONUCLEASE"/>
    <property type="match status" value="1"/>
</dbReference>
<dbReference type="PANTHER" id="PTHR30337:SF7">
    <property type="entry name" value="PHOSPHOESTERASE"/>
    <property type="match status" value="1"/>
</dbReference>
<gene>
    <name evidence="3" type="ORF">H3C67_04450</name>
</gene>
<sequence length="371" mass="40407">MAITILHTSDIHLGSKFGFLAGKAGEQRDLLRRTFAKIPEVAQAQEADLLVLAGDLFDSPYPSSADVTQVQVVFSQLLGAGVKVALIPGNHDRLETGSIFATDAFAKLEEQGLHIFREHKPTLKTFPELGINVYGTATKDRVTKVSPLAELSVDKSLPAIGVFHGSVDLMAKPENSPIYKQNIEDSGLAYVALGDWHSSLNIGTIKTKAWYCGSPEVLQADQAGAGSILKVELGETVSVEPIRIGHRSVHTEKYSVNTELNTAELITHIKTKVNKQDFLDLTLEGNVGLDNAPDIDAIKTLLADICFYAKISDKTEFHLSDSELASFPADTIIGRYIRLVQEYKQTSSDPDLADDALRLGVSMLRPITDDH</sequence>